<evidence type="ECO:0000256" key="2">
    <source>
        <dbReference type="ARBA" id="ARBA00022741"/>
    </source>
</evidence>
<dbReference type="GO" id="GO:0006412">
    <property type="term" value="P:translation"/>
    <property type="evidence" value="ECO:0007669"/>
    <property type="project" value="UniProtKB-KW"/>
</dbReference>
<accession>A0A0H3PC67</accession>
<name>A0A0H3PC67_HAEI3</name>
<dbReference type="GO" id="GO:0000049">
    <property type="term" value="F:tRNA binding"/>
    <property type="evidence" value="ECO:0007669"/>
    <property type="project" value="InterPro"/>
</dbReference>
<dbReference type="GO" id="GO:0043039">
    <property type="term" value="P:tRNA aminoacylation"/>
    <property type="evidence" value="ECO:0007669"/>
    <property type="project" value="InterPro"/>
</dbReference>
<keyword evidence="4" id="KW-0648">Protein biosynthesis</keyword>
<evidence type="ECO:0000256" key="1">
    <source>
        <dbReference type="ARBA" id="ARBA00022598"/>
    </source>
</evidence>
<keyword evidence="1 7" id="KW-0436">Ligase</keyword>
<dbReference type="Pfam" id="PF01409">
    <property type="entry name" value="tRNA-synt_2d"/>
    <property type="match status" value="1"/>
</dbReference>
<proteinExistence type="predicted"/>
<reference evidence="7 8" key="1">
    <citation type="journal article" date="2007" name="Genome Biol.">
        <title>Characterization and modeling of the Haemophilus influenzae core and supragenomes based on the complete genomic sequences of Rd and 12 clinical nontypeable strains.</title>
        <authorList>
            <person name="Hogg J.S."/>
            <person name="Hu F.Z."/>
            <person name="Janto B."/>
            <person name="Boissy R."/>
            <person name="Hayes J."/>
            <person name="Keefe R."/>
            <person name="Post J.C."/>
            <person name="Ehrlich G.D."/>
        </authorList>
    </citation>
    <scope>NUCLEOTIDE SEQUENCE [LARGE SCALE GENOMIC DNA]</scope>
    <source>
        <strain evidence="8">NTHi 3655</strain>
    </source>
</reference>
<organism evidence="7 8">
    <name type="scientific">Haemophilus influenzae (strain NTHi 3655)</name>
    <dbReference type="NCBI Taxonomy" id="375177"/>
    <lineage>
        <taxon>Bacteria</taxon>
        <taxon>Pseudomonadati</taxon>
        <taxon>Pseudomonadota</taxon>
        <taxon>Gammaproteobacteria</taxon>
        <taxon>Pasteurellales</taxon>
        <taxon>Pasteurellaceae</taxon>
        <taxon>Haemophilus</taxon>
    </lineage>
</organism>
<dbReference type="Gene3D" id="3.30.930.10">
    <property type="entry name" value="Bira Bifunctional Protein, Domain 2"/>
    <property type="match status" value="1"/>
</dbReference>
<feature type="domain" description="Phenylalanyl-tRNA synthetase" evidence="6">
    <location>
        <begin position="1"/>
        <end position="53"/>
    </location>
</feature>
<gene>
    <name evidence="7" type="primary">pheS</name>
    <name evidence="7" type="ORF">CGSHi3655_03256</name>
</gene>
<evidence type="ECO:0000313" key="7">
    <source>
        <dbReference type="EMBL" id="EDJ92650.1"/>
    </source>
</evidence>
<evidence type="ECO:0000256" key="4">
    <source>
        <dbReference type="ARBA" id="ARBA00022917"/>
    </source>
</evidence>
<dbReference type="EC" id="6.1.1.20" evidence="7"/>
<dbReference type="EMBL" id="AAZF01000005">
    <property type="protein sequence ID" value="EDJ92650.1"/>
    <property type="molecule type" value="Genomic_DNA"/>
</dbReference>
<dbReference type="AlphaFoldDB" id="A0A0H3PC67"/>
<evidence type="ECO:0000313" key="8">
    <source>
        <dbReference type="Proteomes" id="UP000003185"/>
    </source>
</evidence>
<comment type="caution">
    <text evidence="7">The sequence shown here is derived from an EMBL/GenBank/DDBJ whole genome shotgun (WGS) entry which is preliminary data.</text>
</comment>
<dbReference type="InterPro" id="IPR002319">
    <property type="entry name" value="Phenylalanyl-tRNA_Synthase"/>
</dbReference>
<evidence type="ECO:0000256" key="5">
    <source>
        <dbReference type="ARBA" id="ARBA00023146"/>
    </source>
</evidence>
<dbReference type="GO" id="GO:0005524">
    <property type="term" value="F:ATP binding"/>
    <property type="evidence" value="ECO:0007669"/>
    <property type="project" value="UniProtKB-KW"/>
</dbReference>
<keyword evidence="5 7" id="KW-0030">Aminoacyl-tRNA synthetase</keyword>
<evidence type="ECO:0000259" key="6">
    <source>
        <dbReference type="Pfam" id="PF01409"/>
    </source>
</evidence>
<dbReference type="InterPro" id="IPR045864">
    <property type="entry name" value="aa-tRNA-synth_II/BPL/LPL"/>
</dbReference>
<evidence type="ECO:0000256" key="3">
    <source>
        <dbReference type="ARBA" id="ARBA00022840"/>
    </source>
</evidence>
<keyword evidence="2" id="KW-0547">Nucleotide-binding</keyword>
<protein>
    <submittedName>
        <fullName evidence="7">Phenylalanyl-tRNA synthetase subunit alpha</fullName>
        <ecNumber evidence="7">6.1.1.20</ecNumber>
    </submittedName>
</protein>
<dbReference type="Proteomes" id="UP000003185">
    <property type="component" value="Unassembled WGS sequence"/>
</dbReference>
<sequence length="54" mass="6336">MVHPNVLRNVGIDPNEYSGFAVGMGVERLTMLRYNVTDLRSFFENDLRFLKQFK</sequence>
<dbReference type="SUPFAM" id="SSF55681">
    <property type="entry name" value="Class II aaRS and biotin synthetases"/>
    <property type="match status" value="1"/>
</dbReference>
<dbReference type="GO" id="GO:0004826">
    <property type="term" value="F:phenylalanine-tRNA ligase activity"/>
    <property type="evidence" value="ECO:0007669"/>
    <property type="project" value="UniProtKB-EC"/>
</dbReference>
<keyword evidence="3" id="KW-0067">ATP-binding</keyword>